<organism evidence="3 4">
    <name type="scientific">Aldrovandia affinis</name>
    <dbReference type="NCBI Taxonomy" id="143900"/>
    <lineage>
        <taxon>Eukaryota</taxon>
        <taxon>Metazoa</taxon>
        <taxon>Chordata</taxon>
        <taxon>Craniata</taxon>
        <taxon>Vertebrata</taxon>
        <taxon>Euteleostomi</taxon>
        <taxon>Actinopterygii</taxon>
        <taxon>Neopterygii</taxon>
        <taxon>Teleostei</taxon>
        <taxon>Notacanthiformes</taxon>
        <taxon>Halosauridae</taxon>
        <taxon>Aldrovandia</taxon>
    </lineage>
</organism>
<dbReference type="InterPro" id="IPR011256">
    <property type="entry name" value="Reg_factor_effector_dom_sf"/>
</dbReference>
<dbReference type="Gene3D" id="3.20.80.10">
    <property type="entry name" value="Regulatory factor, effector binding domain"/>
    <property type="match status" value="1"/>
</dbReference>
<dbReference type="SUPFAM" id="SSF55136">
    <property type="entry name" value="Probable bacterial effector-binding domain"/>
    <property type="match status" value="1"/>
</dbReference>
<dbReference type="EMBL" id="JAINUG010000032">
    <property type="protein sequence ID" value="KAJ8409095.1"/>
    <property type="molecule type" value="Genomic_DNA"/>
</dbReference>
<dbReference type="Pfam" id="PF04832">
    <property type="entry name" value="SOUL"/>
    <property type="match status" value="1"/>
</dbReference>
<feature type="region of interest" description="Disordered" evidence="2">
    <location>
        <begin position="1"/>
        <end position="22"/>
    </location>
</feature>
<dbReference type="GO" id="GO:0020037">
    <property type="term" value="F:heme binding"/>
    <property type="evidence" value="ECO:0007669"/>
    <property type="project" value="TreeGrafter"/>
</dbReference>
<dbReference type="FunFam" id="3.20.80.10:FF:000007">
    <property type="entry name" value="Heme-binding protein 2"/>
    <property type="match status" value="1"/>
</dbReference>
<evidence type="ECO:0000313" key="4">
    <source>
        <dbReference type="Proteomes" id="UP001221898"/>
    </source>
</evidence>
<proteinExistence type="inferred from homology"/>
<sequence length="271" mass="30642">MDQGCRMSGGGGDSQGGGSRVAITLEDLESFTEDQLSDGDENLEEGGAMEEDEQDRLLNYWQDIGRIHQVTVPQDMAAPIQQLTTNTESARDRQEIPFNLITRKEKCGEVLYEKRRYEKANWACVTVQEETYEQTTCLGFMKLMRYICQQNSSGHYLGMTVPIVTVVRTNESRSALSREVTVAYYLPSPHQAQPPQPMDPDITMQEWPPTVVYSRSFSGVTNEHSIMNELTMLVEVLGLSEDRVCEPFIVAGYTSPAAANRHNEIWFLERL</sequence>
<name>A0AAD7WU53_9TELE</name>
<dbReference type="Proteomes" id="UP001221898">
    <property type="component" value="Unassembled WGS sequence"/>
</dbReference>
<dbReference type="AlphaFoldDB" id="A0AAD7WU53"/>
<dbReference type="InterPro" id="IPR006917">
    <property type="entry name" value="SOUL_heme-bd"/>
</dbReference>
<evidence type="ECO:0008006" key="5">
    <source>
        <dbReference type="Google" id="ProtNLM"/>
    </source>
</evidence>
<dbReference type="PANTHER" id="PTHR11220">
    <property type="entry name" value="HEME-BINDING PROTEIN-RELATED"/>
    <property type="match status" value="1"/>
</dbReference>
<gene>
    <name evidence="3" type="ORF">AAFF_G00241160</name>
</gene>
<accession>A0AAD7WU53</accession>
<protein>
    <recommendedName>
        <fullName evidence="5">Heme-binding protein 1-like</fullName>
    </recommendedName>
</protein>
<evidence type="ECO:0000256" key="2">
    <source>
        <dbReference type="SAM" id="MobiDB-lite"/>
    </source>
</evidence>
<reference evidence="3" key="1">
    <citation type="journal article" date="2023" name="Science">
        <title>Genome structures resolve the early diversification of teleost fishes.</title>
        <authorList>
            <person name="Parey E."/>
            <person name="Louis A."/>
            <person name="Montfort J."/>
            <person name="Bouchez O."/>
            <person name="Roques C."/>
            <person name="Iampietro C."/>
            <person name="Lluch J."/>
            <person name="Castinel A."/>
            <person name="Donnadieu C."/>
            <person name="Desvignes T."/>
            <person name="Floi Bucao C."/>
            <person name="Jouanno E."/>
            <person name="Wen M."/>
            <person name="Mejri S."/>
            <person name="Dirks R."/>
            <person name="Jansen H."/>
            <person name="Henkel C."/>
            <person name="Chen W.J."/>
            <person name="Zahm M."/>
            <person name="Cabau C."/>
            <person name="Klopp C."/>
            <person name="Thompson A.W."/>
            <person name="Robinson-Rechavi M."/>
            <person name="Braasch I."/>
            <person name="Lecointre G."/>
            <person name="Bobe J."/>
            <person name="Postlethwait J.H."/>
            <person name="Berthelot C."/>
            <person name="Roest Crollius H."/>
            <person name="Guiguen Y."/>
        </authorList>
    </citation>
    <scope>NUCLEOTIDE SEQUENCE</scope>
    <source>
        <strain evidence="3">NC1722</strain>
    </source>
</reference>
<evidence type="ECO:0000256" key="1">
    <source>
        <dbReference type="ARBA" id="ARBA00009817"/>
    </source>
</evidence>
<feature type="compositionally biased region" description="Gly residues" evidence="2">
    <location>
        <begin position="7"/>
        <end position="19"/>
    </location>
</feature>
<dbReference type="PANTHER" id="PTHR11220:SF7">
    <property type="entry name" value="SOUL PROTEIN"/>
    <property type="match status" value="1"/>
</dbReference>
<keyword evidence="4" id="KW-1185">Reference proteome</keyword>
<comment type="similarity">
    <text evidence="1">Belongs to the HEBP family.</text>
</comment>
<evidence type="ECO:0000313" key="3">
    <source>
        <dbReference type="EMBL" id="KAJ8409095.1"/>
    </source>
</evidence>
<comment type="caution">
    <text evidence="3">The sequence shown here is derived from an EMBL/GenBank/DDBJ whole genome shotgun (WGS) entry which is preliminary data.</text>
</comment>